<accession>A0A9Q6IA25</accession>
<dbReference type="Proteomes" id="UP000248188">
    <property type="component" value="Unassembled WGS sequence"/>
</dbReference>
<keyword evidence="1" id="KW-0732">Signal</keyword>
<evidence type="ECO:0000313" key="2">
    <source>
        <dbReference type="EMBL" id="PYC29746.1"/>
    </source>
</evidence>
<dbReference type="AlphaFoldDB" id="A0A9Q6IA25"/>
<dbReference type="RefSeq" id="WP_110653598.1">
    <property type="nucleotide sequence ID" value="NZ_QJRN01000027.1"/>
</dbReference>
<organism evidence="2 3">
    <name type="scientific">Pseudomonas protegens</name>
    <dbReference type="NCBI Taxonomy" id="380021"/>
    <lineage>
        <taxon>Bacteria</taxon>
        <taxon>Pseudomonadati</taxon>
        <taxon>Pseudomonadota</taxon>
        <taxon>Gammaproteobacteria</taxon>
        <taxon>Pseudomonadales</taxon>
        <taxon>Pseudomonadaceae</taxon>
        <taxon>Pseudomonas</taxon>
    </lineage>
</organism>
<gene>
    <name evidence="2" type="ORF">DMX08_29205</name>
</gene>
<sequence length="164" mass="18564">MKKQLFLLLMTTVLITTPVHAISKMPPATPVLIKDDQPVVDLRPLLAGTNNVEITHVFICRLTALRCAETIWDIDLPAGWQQPEITLLGDYSGAIVRVLRKEALQPGGSYNLFINFNERSRRHQQTVDNTVTEFCLERKTGALQVLSRKDCRARRIAEQQGTRQ</sequence>
<feature type="chain" id="PRO_5040347305" evidence="1">
    <location>
        <begin position="22"/>
        <end position="164"/>
    </location>
</feature>
<name>A0A9Q6IA25_9PSED</name>
<reference evidence="2 3" key="1">
    <citation type="submission" date="2018-06" db="EMBL/GenBank/DDBJ databases">
        <title>Pseudomonas diversity within urban Lake Michigan freshwaters.</title>
        <authorList>
            <person name="Batrich M."/>
            <person name="Hatzopoulos T."/>
            <person name="Putonti C."/>
        </authorList>
    </citation>
    <scope>NUCLEOTIDE SEQUENCE [LARGE SCALE GENOMIC DNA]</scope>
    <source>
        <strain evidence="2 3">MB-090624</strain>
    </source>
</reference>
<protein>
    <submittedName>
        <fullName evidence="2">Uncharacterized protein</fullName>
    </submittedName>
</protein>
<evidence type="ECO:0000313" key="3">
    <source>
        <dbReference type="Proteomes" id="UP000248188"/>
    </source>
</evidence>
<comment type="caution">
    <text evidence="2">The sequence shown here is derived from an EMBL/GenBank/DDBJ whole genome shotgun (WGS) entry which is preliminary data.</text>
</comment>
<feature type="signal peptide" evidence="1">
    <location>
        <begin position="1"/>
        <end position="21"/>
    </location>
</feature>
<dbReference type="EMBL" id="QJRN01000027">
    <property type="protein sequence ID" value="PYC29746.1"/>
    <property type="molecule type" value="Genomic_DNA"/>
</dbReference>
<proteinExistence type="predicted"/>
<evidence type="ECO:0000256" key="1">
    <source>
        <dbReference type="SAM" id="SignalP"/>
    </source>
</evidence>